<keyword evidence="1" id="KW-0479">Metal-binding</keyword>
<keyword evidence="9" id="KW-1185">Reference proteome</keyword>
<dbReference type="PANTHER" id="PTHR24379">
    <property type="entry name" value="KRAB AND ZINC FINGER DOMAIN-CONTAINING"/>
    <property type="match status" value="1"/>
</dbReference>
<dbReference type="InterPro" id="IPR036236">
    <property type="entry name" value="Znf_C2H2_sf"/>
</dbReference>
<dbReference type="PANTHER" id="PTHR24379:SF133">
    <property type="entry name" value="ZFP617 PROTEIN-RELATED"/>
    <property type="match status" value="1"/>
</dbReference>
<proteinExistence type="predicted"/>
<evidence type="ECO:0000256" key="3">
    <source>
        <dbReference type="ARBA" id="ARBA00022771"/>
    </source>
</evidence>
<keyword evidence="2" id="KW-0677">Repeat</keyword>
<dbReference type="PROSITE" id="PS00028">
    <property type="entry name" value="ZINC_FINGER_C2H2_1"/>
    <property type="match status" value="11"/>
</dbReference>
<feature type="domain" description="C2H2-type" evidence="7">
    <location>
        <begin position="774"/>
        <end position="804"/>
    </location>
</feature>
<feature type="non-terminal residue" evidence="8">
    <location>
        <position position="1119"/>
    </location>
</feature>
<keyword evidence="4" id="KW-0862">Zinc</keyword>
<feature type="domain" description="C2H2-type" evidence="7">
    <location>
        <begin position="963"/>
        <end position="990"/>
    </location>
</feature>
<evidence type="ECO:0000313" key="9">
    <source>
        <dbReference type="Proteomes" id="UP000479000"/>
    </source>
</evidence>
<feature type="domain" description="C2H2-type" evidence="7">
    <location>
        <begin position="934"/>
        <end position="962"/>
    </location>
</feature>
<keyword evidence="3 5" id="KW-0863">Zinc-finger</keyword>
<evidence type="ECO:0000256" key="2">
    <source>
        <dbReference type="ARBA" id="ARBA00022737"/>
    </source>
</evidence>
<name>A0A6H5HNY7_9HEMI</name>
<protein>
    <recommendedName>
        <fullName evidence="7">C2H2-type domain-containing protein</fullName>
    </recommendedName>
</protein>
<feature type="domain" description="C2H2-type" evidence="7">
    <location>
        <begin position="881"/>
        <end position="908"/>
    </location>
</feature>
<dbReference type="SMART" id="SM00355">
    <property type="entry name" value="ZnF_C2H2"/>
    <property type="match status" value="14"/>
</dbReference>
<feature type="domain" description="C2H2-type" evidence="7">
    <location>
        <begin position="825"/>
        <end position="852"/>
    </location>
</feature>
<dbReference type="InterPro" id="IPR013087">
    <property type="entry name" value="Znf_C2H2_type"/>
</dbReference>
<evidence type="ECO:0000313" key="8">
    <source>
        <dbReference type="EMBL" id="CAB0019549.1"/>
    </source>
</evidence>
<feature type="region of interest" description="Disordered" evidence="6">
    <location>
        <begin position="349"/>
        <end position="369"/>
    </location>
</feature>
<evidence type="ECO:0000256" key="1">
    <source>
        <dbReference type="ARBA" id="ARBA00022723"/>
    </source>
</evidence>
<gene>
    <name evidence="8" type="ORF">NTEN_LOCUS23261</name>
</gene>
<dbReference type="OrthoDB" id="8922241at2759"/>
<feature type="domain" description="C2H2-type" evidence="7">
    <location>
        <begin position="717"/>
        <end position="739"/>
    </location>
</feature>
<evidence type="ECO:0000256" key="4">
    <source>
        <dbReference type="ARBA" id="ARBA00022833"/>
    </source>
</evidence>
<sequence length="1119" mass="128460">MMKSKFSSSAKHKDWKKHSNRKQYACFLCSRENPEEGLPLLSCQTTFSRVCLGEKLQEIMGDEFIVLISAKDAVCWGCAKYINWVDKCERELDTARAAILKMVIAKYKNSEINVTNLHSELQESAQNRVSNIGNINSTNLGYDAVKERRKDFNCPVCFKIFTSAAALGVHKSRQHPTQRSCEYCGLILSTDAKYRAHVAKHVIKIAPTAQKMMNCVTCGFQTKDMEAYCRHVCDSKIVNMVCQSCRKRYIRKSSMDATGKNLCNECIVLDGAKVNLAEQNCKIAPAQNLDQGPASVQDQVPQDDVKINGFAASEADVSRSNDAFDQHIGEQIMIEDPNCSEIIPKQEVEETQEAGAPVGEEQPTAQPPSMEECIFPDEPNLMEDTSQSDKQVTPGEAITSDLHNEMPEFFRPPHEKQIDYSSIIRETTEMPDEIGQEEGEIAFHTMAETSFLRCSNCQEEFELSLLDTHPCFVRGIAMEYSEVENTQSADYLTIPMYSAEGQEMIPISELEQPLIKAPRDTNRRRIPRIPAQENIHYPQIQEPETKMHCKTCYAEFRSINMMRQHWDLTGHSREVSTTTIELNKIKDKYKKTEQTFKVVKQNFNIRANVIGQNDEDIRRNDVAYTNCIVKIKETPSIEEYMLRRDGKMCETCGVIFGDAELLFEHKCLTCVGCQVEFMNHALLKKHYQYTGHSTKAFKKENPSEEQSSNEHPVVHSYDCPKCSKTFPARLALSKHLKTHYRGTNKGACHYCLFEFDDKSVIQQHVLEAHGAYLYKCEHCDRAFLTKSARNKHQLKHVIHVCKKCNIKFSAQRLLTSHMEKIHRSRACRICGKFIADPYALRRHEKRHFYQQGLKCDFCEKTFRNKSALRTHNDIHQDQIMFRCKTCSLGFRSPRSLETHEIVHIKKSYTCSKCGIVCQSRNAYWLHLKMHESAYKCGECGLLYRDTSLLAAHYKRKHVRARPYQCPKCPRVFSVPATLRRHLTVHTRSYPFKIGWLTKWFTPSSGTPLSSYSPQCPFRRSTPTIRTHRNGSERRQLLKKRSNPNFHDVQLKVHHALNAMHGATNCFLNRCENFDSSEEKLRQELPTGNCYLRSVKSLALKISTGPNTIVERVHCPRMQI</sequence>
<evidence type="ECO:0000259" key="7">
    <source>
        <dbReference type="PROSITE" id="PS50157"/>
    </source>
</evidence>
<dbReference type="Proteomes" id="UP000479000">
    <property type="component" value="Unassembled WGS sequence"/>
</dbReference>
<dbReference type="SUPFAM" id="SSF57667">
    <property type="entry name" value="beta-beta-alpha zinc fingers"/>
    <property type="match status" value="5"/>
</dbReference>
<dbReference type="EMBL" id="CADCXU010033983">
    <property type="protein sequence ID" value="CAB0019549.1"/>
    <property type="molecule type" value="Genomic_DNA"/>
</dbReference>
<dbReference type="AlphaFoldDB" id="A0A6H5HNY7"/>
<feature type="domain" description="C2H2-type" evidence="7">
    <location>
        <begin position="152"/>
        <end position="180"/>
    </location>
</feature>
<accession>A0A6H5HNY7</accession>
<dbReference type="Gene3D" id="3.30.160.60">
    <property type="entry name" value="Classic Zinc Finger"/>
    <property type="match status" value="6"/>
</dbReference>
<dbReference type="Pfam" id="PF00096">
    <property type="entry name" value="zf-C2H2"/>
    <property type="match status" value="3"/>
</dbReference>
<evidence type="ECO:0000256" key="6">
    <source>
        <dbReference type="SAM" id="MobiDB-lite"/>
    </source>
</evidence>
<organism evidence="8 9">
    <name type="scientific">Nesidiocoris tenuis</name>
    <dbReference type="NCBI Taxonomy" id="355587"/>
    <lineage>
        <taxon>Eukaryota</taxon>
        <taxon>Metazoa</taxon>
        <taxon>Ecdysozoa</taxon>
        <taxon>Arthropoda</taxon>
        <taxon>Hexapoda</taxon>
        <taxon>Insecta</taxon>
        <taxon>Pterygota</taxon>
        <taxon>Neoptera</taxon>
        <taxon>Paraneoptera</taxon>
        <taxon>Hemiptera</taxon>
        <taxon>Heteroptera</taxon>
        <taxon>Panheteroptera</taxon>
        <taxon>Cimicomorpha</taxon>
        <taxon>Miridae</taxon>
        <taxon>Dicyphina</taxon>
        <taxon>Nesidiocoris</taxon>
    </lineage>
</organism>
<reference evidence="8 9" key="1">
    <citation type="submission" date="2020-02" db="EMBL/GenBank/DDBJ databases">
        <authorList>
            <person name="Ferguson B K."/>
        </authorList>
    </citation>
    <scope>NUCLEOTIDE SEQUENCE [LARGE SCALE GENOMIC DNA]</scope>
</reference>
<feature type="domain" description="C2H2-type" evidence="7">
    <location>
        <begin position="853"/>
        <end position="880"/>
    </location>
</feature>
<evidence type="ECO:0000256" key="5">
    <source>
        <dbReference type="PROSITE-ProRule" id="PRU00042"/>
    </source>
</evidence>
<dbReference type="PROSITE" id="PS50157">
    <property type="entry name" value="ZINC_FINGER_C2H2_2"/>
    <property type="match status" value="8"/>
</dbReference>
<feature type="non-terminal residue" evidence="8">
    <location>
        <position position="1"/>
    </location>
</feature>
<dbReference type="GO" id="GO:0008270">
    <property type="term" value="F:zinc ion binding"/>
    <property type="evidence" value="ECO:0007669"/>
    <property type="project" value="UniProtKB-KW"/>
</dbReference>